<dbReference type="Gene3D" id="3.30.200.20">
    <property type="entry name" value="Phosphorylase Kinase, domain 1"/>
    <property type="match status" value="1"/>
</dbReference>
<dbReference type="SUPFAM" id="SSF52540">
    <property type="entry name" value="P-loop containing nucleoside triphosphate hydrolases"/>
    <property type="match status" value="1"/>
</dbReference>
<dbReference type="InterPro" id="IPR001128">
    <property type="entry name" value="Cyt_P450"/>
</dbReference>
<keyword evidence="7" id="KW-0285">Flavoprotein</keyword>
<keyword evidence="15" id="KW-0503">Monooxygenase</keyword>
<evidence type="ECO:0000256" key="1">
    <source>
        <dbReference type="ARBA" id="ARBA00001917"/>
    </source>
</evidence>
<evidence type="ECO:0000313" key="19">
    <source>
        <dbReference type="EMBL" id="USP73624.1"/>
    </source>
</evidence>
<reference evidence="19" key="1">
    <citation type="submission" date="2021-12" db="EMBL/GenBank/DDBJ databases">
        <title>Curvularia clavata genome.</title>
        <authorList>
            <person name="Cao Y."/>
        </authorList>
    </citation>
    <scope>NUCLEOTIDE SEQUENCE</scope>
    <source>
        <strain evidence="19">Yc1106</strain>
    </source>
</reference>
<dbReference type="Pfam" id="PF00667">
    <property type="entry name" value="FAD_binding_1"/>
    <property type="match status" value="1"/>
</dbReference>
<dbReference type="CDD" id="cd06206">
    <property type="entry name" value="bifunctional_CYPOR"/>
    <property type="match status" value="1"/>
</dbReference>
<dbReference type="SUPFAM" id="SSF53850">
    <property type="entry name" value="Periplasmic binding protein-like II"/>
    <property type="match status" value="1"/>
</dbReference>
<evidence type="ECO:0000256" key="6">
    <source>
        <dbReference type="ARBA" id="ARBA00022617"/>
    </source>
</evidence>
<dbReference type="PANTHER" id="PTHR19384:SF127">
    <property type="entry name" value="BIFUNCTIONAL CYTOCHROME P450_NADPH--P450 REDUCTASE"/>
    <property type="match status" value="1"/>
</dbReference>
<organism evidence="19 20">
    <name type="scientific">Curvularia clavata</name>
    <dbReference type="NCBI Taxonomy" id="95742"/>
    <lineage>
        <taxon>Eukaryota</taxon>
        <taxon>Fungi</taxon>
        <taxon>Dikarya</taxon>
        <taxon>Ascomycota</taxon>
        <taxon>Pezizomycotina</taxon>
        <taxon>Dothideomycetes</taxon>
        <taxon>Pleosporomycetidae</taxon>
        <taxon>Pleosporales</taxon>
        <taxon>Pleosporineae</taxon>
        <taxon>Pleosporaceae</taxon>
        <taxon>Curvularia</taxon>
    </lineage>
</organism>
<dbReference type="GO" id="GO:0005829">
    <property type="term" value="C:cytosol"/>
    <property type="evidence" value="ECO:0007669"/>
    <property type="project" value="TreeGrafter"/>
</dbReference>
<sequence length="1866" mass="208642">MSGSAYTIVLHGNDATGKSTLVPALRAAGQVVYARGDEDATLEDTLVVRGFDKLTLQLADDDRAPLPTSYTDQDGVHRRIVRVILDADLATLQARLANRPSTDKWESEKSLFYFRARFLELAAFFGLPVIDTGKRSVEETVSDIISLAHNTEVLALFSRLALRTLTPNDVASLANRRAVIPGVDYAKRLEEIIAIECGETSIFTPEDVRSQCSRDPGLVHALVNHYDKLHDKDAPVRLRLVVEGESKQIYKVETQLTRHFDNQVLVFLKPTIYSHSKQSTAEITGLSAIRAAGSRLFLEMLHRAGISHTYKGLNAHGLIWAHSTEITQIETVYKELCLGTDKHSFFDIVNHSGVTLPTGQYRRGPYVRFDWRNPNHTYKGVNPATHPFYHLMEASVGKDAFYKDYLTARAKPFGDKCVPEELVHGVQDVEASVDWTIRIFFTIQHYLHQIGLEVQDGCIMLDPTGRTMWSEINQDCMRIKRRENPDAKGQEEFDKDMWRAGGSAVKGNILDKWTQLNSLLRAHLAGRPFHEHEMVAPNEPYGLHARSVLADDTLSLTPRYRALYERLAAHDRSRTRSEPVDNDTITARTVTPARSKAIGVTVDKYEDRTDKFLLSHLGVKLIRRGGRCLRVSYEVVDAAKFSKAFGEGVNVHFVSARPKDMPDLLAQGMLDGTITYNVIMDNYPTASQPIISAPETDISLALISRQGQQIDPHSWTADKPVRIAAEHPRVVQTYLASLGVPQESYKIQRVLGASESYLVNDPCHTYLLCDAIVVTGNTLQANNLEVWKVIKSKGDIVLSLYQRTFVLQDALPRNTSLPIVGNILDLEPEAALKSLVHMSQKYGPIFQITIAGQKQIFIGDVQLLNEICDERRFCKIVTSGVELLRSGVHDGLFTAHEGEQNWDVAHRILMPVFGPIKIKGMFDQMTDIAQQLCLKWSRYGPNYPIEITEDFTRLTLDTIALCAMNHRFNSFYRDQSLHPFVDSMNQWLHEADKRSGLPEIFNNLRLGAKKKNKHAIKVMRQLSQELVEQRRQNPTDGNDLLDTLINQTDPKTGSKLSDTSIVDNLITFLVAGHETTSGLLSFVFYYMLKYPSALARAQQEVDDIVGMEKLTVDHLPQLKYVNAMLRETLRLMPTAPAFTVGALKDDVIGGKFAVKKGEPLNVLLQAVHCDTTVYGPDANEWKPERMLDEEFKKLPPNSWKPFGNGKRACIGRAFAWQEALLVIAALLQRFDFSPADPSYDLRVKESLTIKPQDFKIYATLRQSRRAPQLWTESDLSTNQAITRTEKKKPLMKKAITIQGKYKSVSIFYGSNSGTCEALSNVLANDCAKCGFEVHPIRTLDSAKDDFPSSGLVVIITATYDGQPTDNATEFMDWLNSLTGRPLEGVSYAVFGCGHQDWPATFHKIPTLIDEVLEQRGGNRVAPRGAVNVATSDPFSVFENWEEETLWPQLGLSPLSSESSTPLESGLRISFQQPYTQRKEFIEATVTERFELTPPVFPARKSHIELRLPQDVSYRAGDYLAVLPLNPLSNVQRALARFHLAWDNVLIIESTGATQLPTSTPISVADLFGAYVELSQPASSRNIKKLAAAATDESAKQSLLKLADEELSNKGGKQQSVLDLLEVYDSIPLSVETFLEMLPPLRPRTYSISSAPGWNPSHATLTWSVVNGPSWTGHGSFLGVASNHLNDLSPGAVVRVSVRRSNPAFHLPQDPGAYPIIMIASGSGLAPFRGFLQERALQQKAGKTLAPALLFFGCRGQDDDLYRKELDDLENLGIVRVRRAYSKTLEAIDAGGCKYVQDRVWAEKKEFLELWEQGASVFVCGGSRMSEAVKDVFIKIARKDAGKDNLESSTEWFRSLDRRRYVAEVFN</sequence>
<dbReference type="PANTHER" id="PTHR19384">
    <property type="entry name" value="NITRIC OXIDE SYNTHASE-RELATED"/>
    <property type="match status" value="1"/>
</dbReference>
<evidence type="ECO:0000256" key="3">
    <source>
        <dbReference type="ARBA" id="ARBA00001974"/>
    </source>
</evidence>
<evidence type="ECO:0000313" key="20">
    <source>
        <dbReference type="Proteomes" id="UP001056012"/>
    </source>
</evidence>
<evidence type="ECO:0008006" key="21">
    <source>
        <dbReference type="Google" id="ProtNLM"/>
    </source>
</evidence>
<dbReference type="PROSITE" id="PS00086">
    <property type="entry name" value="CYTOCHROME_P450"/>
    <property type="match status" value="1"/>
</dbReference>
<evidence type="ECO:0000256" key="7">
    <source>
        <dbReference type="ARBA" id="ARBA00022630"/>
    </source>
</evidence>
<dbReference type="Pfam" id="PF00175">
    <property type="entry name" value="NAD_binding_1"/>
    <property type="match status" value="1"/>
</dbReference>
<dbReference type="InterPro" id="IPR023173">
    <property type="entry name" value="NADPH_Cyt_P450_Rdtase_alpha"/>
</dbReference>
<gene>
    <name evidence="19" type="ORF">yc1106_00898</name>
</gene>
<dbReference type="InterPro" id="IPR027417">
    <property type="entry name" value="P-loop_NTPase"/>
</dbReference>
<dbReference type="GO" id="GO:0020037">
    <property type="term" value="F:heme binding"/>
    <property type="evidence" value="ECO:0007669"/>
    <property type="project" value="InterPro"/>
</dbReference>
<comment type="similarity">
    <text evidence="4">In the N-terminal section; belongs to the cytochrome P450 family.</text>
</comment>
<accession>A0A9Q8Z2E7</accession>
<proteinExistence type="inferred from homology"/>
<keyword evidence="9 16" id="KW-0479">Metal-binding</keyword>
<keyword evidence="8" id="KW-0288">FMN</keyword>
<dbReference type="Pfam" id="PF01634">
    <property type="entry name" value="HisG"/>
    <property type="match status" value="1"/>
</dbReference>
<dbReference type="GO" id="GO:0000105">
    <property type="term" value="P:L-histidine biosynthetic process"/>
    <property type="evidence" value="ECO:0007669"/>
    <property type="project" value="InterPro"/>
</dbReference>
<dbReference type="InterPro" id="IPR001433">
    <property type="entry name" value="OxRdtase_FAD/NAD-bd"/>
</dbReference>
<dbReference type="PRINTS" id="PR00385">
    <property type="entry name" value="P450"/>
</dbReference>
<evidence type="ECO:0000256" key="16">
    <source>
        <dbReference type="PIRSR" id="PIRSR602401-1"/>
    </source>
</evidence>
<dbReference type="InterPro" id="IPR036396">
    <property type="entry name" value="Cyt_P450_sf"/>
</dbReference>
<dbReference type="InterPro" id="IPR017972">
    <property type="entry name" value="Cyt_P450_CS"/>
</dbReference>
<dbReference type="OrthoDB" id="1470350at2759"/>
<comment type="cofactor">
    <cofactor evidence="3">
        <name>FAD</name>
        <dbReference type="ChEBI" id="CHEBI:57692"/>
    </cofactor>
</comment>
<keyword evidence="13" id="KW-0560">Oxidoreductase</keyword>
<dbReference type="SUPFAM" id="SSF63380">
    <property type="entry name" value="Riboflavin synthase domain-like"/>
    <property type="match status" value="1"/>
</dbReference>
<keyword evidence="12" id="KW-0249">Electron transport</keyword>
<dbReference type="InterPro" id="IPR003097">
    <property type="entry name" value="CysJ-like_FAD-binding"/>
</dbReference>
<dbReference type="GO" id="GO:0010181">
    <property type="term" value="F:FMN binding"/>
    <property type="evidence" value="ECO:0007669"/>
    <property type="project" value="InterPro"/>
</dbReference>
<dbReference type="InterPro" id="IPR013820">
    <property type="entry name" value="ATP_PRibTrfase_cat"/>
</dbReference>
<evidence type="ECO:0000256" key="11">
    <source>
        <dbReference type="ARBA" id="ARBA00022857"/>
    </source>
</evidence>
<dbReference type="PRINTS" id="PR00463">
    <property type="entry name" value="EP450I"/>
</dbReference>
<feature type="domain" description="Flavodoxin-like" evidence="17">
    <location>
        <begin position="1304"/>
        <end position="1445"/>
    </location>
</feature>
<dbReference type="Gene3D" id="3.40.50.80">
    <property type="entry name" value="Nucleotide-binding domain of ferredoxin-NADP reductase (FNR) module"/>
    <property type="match status" value="1"/>
</dbReference>
<evidence type="ECO:0000256" key="13">
    <source>
        <dbReference type="ARBA" id="ARBA00023002"/>
    </source>
</evidence>
<dbReference type="Pfam" id="PF00258">
    <property type="entry name" value="Flavodoxin_1"/>
    <property type="match status" value="1"/>
</dbReference>
<dbReference type="GO" id="GO:0004497">
    <property type="term" value="F:monooxygenase activity"/>
    <property type="evidence" value="ECO:0007669"/>
    <property type="project" value="UniProtKB-KW"/>
</dbReference>
<comment type="cofactor">
    <cofactor evidence="1">
        <name>FMN</name>
        <dbReference type="ChEBI" id="CHEBI:58210"/>
    </cofactor>
</comment>
<dbReference type="Gene3D" id="1.10.630.10">
    <property type="entry name" value="Cytochrome P450"/>
    <property type="match status" value="1"/>
</dbReference>
<dbReference type="FunFam" id="1.10.630.10:FF:000040">
    <property type="entry name" value="Bifunctional cytochrome P450/NADPH--P450 reductase"/>
    <property type="match status" value="1"/>
</dbReference>
<dbReference type="CDD" id="cd11068">
    <property type="entry name" value="CYP120A1"/>
    <property type="match status" value="1"/>
</dbReference>
<evidence type="ECO:0000259" key="18">
    <source>
        <dbReference type="PROSITE" id="PS51384"/>
    </source>
</evidence>
<dbReference type="Proteomes" id="UP001056012">
    <property type="component" value="Chromosome 1"/>
</dbReference>
<feature type="domain" description="FAD-binding FR-type" evidence="18">
    <location>
        <begin position="1478"/>
        <end position="1707"/>
    </location>
</feature>
<name>A0A9Q8Z2E7_CURCL</name>
<evidence type="ECO:0000256" key="12">
    <source>
        <dbReference type="ARBA" id="ARBA00022982"/>
    </source>
</evidence>
<protein>
    <recommendedName>
        <fullName evidence="21">Bifunctional cytochrome P450/NADPH--P450 reductase</fullName>
    </recommendedName>
</protein>
<evidence type="ECO:0000256" key="5">
    <source>
        <dbReference type="ARBA" id="ARBA00022448"/>
    </source>
</evidence>
<evidence type="ECO:0000256" key="15">
    <source>
        <dbReference type="ARBA" id="ARBA00023033"/>
    </source>
</evidence>
<keyword evidence="5" id="KW-0813">Transport</keyword>
<evidence type="ECO:0000256" key="2">
    <source>
        <dbReference type="ARBA" id="ARBA00001971"/>
    </source>
</evidence>
<evidence type="ECO:0000256" key="9">
    <source>
        <dbReference type="ARBA" id="ARBA00022723"/>
    </source>
</evidence>
<dbReference type="Gene3D" id="2.40.30.10">
    <property type="entry name" value="Translation factors"/>
    <property type="match status" value="1"/>
</dbReference>
<keyword evidence="11" id="KW-0521">NADP</keyword>
<keyword evidence="6 16" id="KW-0349">Heme</keyword>
<comment type="cofactor">
    <cofactor evidence="2 16">
        <name>heme</name>
        <dbReference type="ChEBI" id="CHEBI:30413"/>
    </cofactor>
</comment>
<keyword evidence="14 16" id="KW-0408">Iron</keyword>
<dbReference type="InterPro" id="IPR039261">
    <property type="entry name" value="FNR_nucleotide-bd"/>
</dbReference>
<evidence type="ECO:0000259" key="17">
    <source>
        <dbReference type="PROSITE" id="PS50902"/>
    </source>
</evidence>
<dbReference type="PROSITE" id="PS50902">
    <property type="entry name" value="FLAVODOXIN_LIKE"/>
    <property type="match status" value="1"/>
</dbReference>
<dbReference type="InterPro" id="IPR017938">
    <property type="entry name" value="Riboflavin_synthase-like_b-brl"/>
</dbReference>
<feature type="binding site" description="axial binding residue" evidence="16">
    <location>
        <position position="1209"/>
    </location>
    <ligand>
        <name>heme</name>
        <dbReference type="ChEBI" id="CHEBI:30413"/>
    </ligand>
    <ligandPart>
        <name>Fe</name>
        <dbReference type="ChEBI" id="CHEBI:18248"/>
    </ligandPart>
</feature>
<dbReference type="Gene3D" id="3.30.470.20">
    <property type="entry name" value="ATP-grasp fold, B domain"/>
    <property type="match status" value="1"/>
</dbReference>
<dbReference type="InterPro" id="IPR008254">
    <property type="entry name" value="Flavodoxin/NO_synth"/>
</dbReference>
<evidence type="ECO:0000256" key="8">
    <source>
        <dbReference type="ARBA" id="ARBA00022643"/>
    </source>
</evidence>
<dbReference type="InterPro" id="IPR029039">
    <property type="entry name" value="Flavoprotein-like_sf"/>
</dbReference>
<dbReference type="SUPFAM" id="SSF48264">
    <property type="entry name" value="Cytochrome P450"/>
    <property type="match status" value="1"/>
</dbReference>
<dbReference type="GO" id="GO:0050660">
    <property type="term" value="F:flavin adenine dinucleotide binding"/>
    <property type="evidence" value="ECO:0007669"/>
    <property type="project" value="TreeGrafter"/>
</dbReference>
<dbReference type="GO" id="GO:0005506">
    <property type="term" value="F:iron ion binding"/>
    <property type="evidence" value="ECO:0007669"/>
    <property type="project" value="InterPro"/>
</dbReference>
<dbReference type="GO" id="GO:0003958">
    <property type="term" value="F:NADPH-hemoprotein reductase activity"/>
    <property type="evidence" value="ECO:0007669"/>
    <property type="project" value="TreeGrafter"/>
</dbReference>
<dbReference type="SUPFAM" id="SSF52218">
    <property type="entry name" value="Flavoproteins"/>
    <property type="match status" value="1"/>
</dbReference>
<dbReference type="GO" id="GO:0003879">
    <property type="term" value="F:ATP phosphoribosyltransferase activity"/>
    <property type="evidence" value="ECO:0007669"/>
    <property type="project" value="InterPro"/>
</dbReference>
<dbReference type="GO" id="GO:0016705">
    <property type="term" value="F:oxidoreductase activity, acting on paired donors, with incorporation or reduction of molecular oxygen"/>
    <property type="evidence" value="ECO:0007669"/>
    <property type="project" value="InterPro"/>
</dbReference>
<evidence type="ECO:0000256" key="4">
    <source>
        <dbReference type="ARBA" id="ARBA00010018"/>
    </source>
</evidence>
<dbReference type="SUPFAM" id="SSF52343">
    <property type="entry name" value="Ferredoxin reductase-like, C-terminal NADP-linked domain"/>
    <property type="match status" value="1"/>
</dbReference>
<dbReference type="PROSITE" id="PS51384">
    <property type="entry name" value="FAD_FR"/>
    <property type="match status" value="1"/>
</dbReference>
<keyword evidence="10" id="KW-0274">FAD</keyword>
<dbReference type="EMBL" id="CP089274">
    <property type="protein sequence ID" value="USP73624.1"/>
    <property type="molecule type" value="Genomic_DNA"/>
</dbReference>
<evidence type="ECO:0000256" key="14">
    <source>
        <dbReference type="ARBA" id="ARBA00023004"/>
    </source>
</evidence>
<dbReference type="Gene3D" id="3.40.50.360">
    <property type="match status" value="1"/>
</dbReference>
<dbReference type="VEuPathDB" id="FungiDB:yc1106_00898"/>
<dbReference type="InterPro" id="IPR002401">
    <property type="entry name" value="Cyt_P450_E_grp-I"/>
</dbReference>
<dbReference type="Pfam" id="PF00067">
    <property type="entry name" value="p450"/>
    <property type="match status" value="1"/>
</dbReference>
<dbReference type="InterPro" id="IPR017927">
    <property type="entry name" value="FAD-bd_FR_type"/>
</dbReference>
<dbReference type="Gene3D" id="1.20.990.10">
    <property type="entry name" value="NADPH-cytochrome p450 Reductase, Chain A, domain 3"/>
    <property type="match status" value="1"/>
</dbReference>
<evidence type="ECO:0000256" key="10">
    <source>
        <dbReference type="ARBA" id="ARBA00022827"/>
    </source>
</evidence>
<keyword evidence="20" id="KW-1185">Reference proteome</keyword>